<sequence>MHQLLGISSVEQVPAQFVLQQHDNPLSKKLNDIINEIRRQRCNYLRLRLCKKGDSSGMLFFSNMVEDKTSIGLSYVEFLVHIHRHVQSKMA</sequence>
<dbReference type="eggNOG" id="KOG1984">
    <property type="taxonomic scope" value="Eukaryota"/>
</dbReference>
<reference evidence="2" key="1">
    <citation type="journal article" date="2011" name="Nature">
        <title>Genome sequence and analysis of the tuber crop potato.</title>
        <authorList>
            <consortium name="The Potato Genome Sequencing Consortium"/>
        </authorList>
    </citation>
    <scope>NUCLEOTIDE SEQUENCE [LARGE SCALE GENOMIC DNA]</scope>
    <source>
        <strain evidence="2">cv. DM1-3 516 R44</strain>
    </source>
</reference>
<dbReference type="SUPFAM" id="SSF82754">
    <property type="entry name" value="C-terminal, gelsolin-like domain of Sec23/24"/>
    <property type="match status" value="1"/>
</dbReference>
<evidence type="ECO:0000313" key="1">
    <source>
        <dbReference type="EnsemblPlants" id="PGSC0003DMT400060055"/>
    </source>
</evidence>
<dbReference type="STRING" id="4113.M1C556"/>
<dbReference type="InterPro" id="IPR036180">
    <property type="entry name" value="Gelsolin-like_dom_sf"/>
</dbReference>
<dbReference type="Gramene" id="PGSC0003DMT400060055">
    <property type="protein sequence ID" value="PGSC0003DMT400060055"/>
    <property type="gene ID" value="PGSC0003DMG400023363"/>
</dbReference>
<protein>
    <submittedName>
        <fullName evidence="1">Protein transport protein Sec24C</fullName>
    </submittedName>
</protein>
<dbReference type="EnsemblPlants" id="PGSC0003DMT400060055">
    <property type="protein sequence ID" value="PGSC0003DMT400060055"/>
    <property type="gene ID" value="PGSC0003DMG400023363"/>
</dbReference>
<dbReference type="OMA" id="HVQSKMA"/>
<dbReference type="PANTHER" id="PTHR13803">
    <property type="entry name" value="SEC24-RELATED PROTEIN"/>
    <property type="match status" value="1"/>
</dbReference>
<keyword evidence="2" id="KW-1185">Reference proteome</keyword>
<dbReference type="Gene3D" id="3.40.20.10">
    <property type="entry name" value="Severin"/>
    <property type="match status" value="1"/>
</dbReference>
<accession>M1C556</accession>
<organism evidence="1 2">
    <name type="scientific">Solanum tuberosum</name>
    <name type="common">Potato</name>
    <dbReference type="NCBI Taxonomy" id="4113"/>
    <lineage>
        <taxon>Eukaryota</taxon>
        <taxon>Viridiplantae</taxon>
        <taxon>Streptophyta</taxon>
        <taxon>Embryophyta</taxon>
        <taxon>Tracheophyta</taxon>
        <taxon>Spermatophyta</taxon>
        <taxon>Magnoliopsida</taxon>
        <taxon>eudicotyledons</taxon>
        <taxon>Gunneridae</taxon>
        <taxon>Pentapetalae</taxon>
        <taxon>asterids</taxon>
        <taxon>lamiids</taxon>
        <taxon>Solanales</taxon>
        <taxon>Solanaceae</taxon>
        <taxon>Solanoideae</taxon>
        <taxon>Solaneae</taxon>
        <taxon>Solanum</taxon>
    </lineage>
</organism>
<dbReference type="InterPro" id="IPR029006">
    <property type="entry name" value="ADF-H/Gelsolin-like_dom_sf"/>
</dbReference>
<evidence type="ECO:0000313" key="2">
    <source>
        <dbReference type="Proteomes" id="UP000011115"/>
    </source>
</evidence>
<dbReference type="Proteomes" id="UP000011115">
    <property type="component" value="Unassembled WGS sequence"/>
</dbReference>
<dbReference type="HOGENOM" id="CLU_2431300_0_0_1"/>
<reference evidence="1" key="2">
    <citation type="submission" date="2015-06" db="UniProtKB">
        <authorList>
            <consortium name="EnsemblPlants"/>
        </authorList>
    </citation>
    <scope>IDENTIFICATION</scope>
    <source>
        <strain evidence="1">DM1-3 516 R44</strain>
    </source>
</reference>
<name>M1C556_SOLTU</name>
<proteinExistence type="predicted"/>
<dbReference type="InterPro" id="IPR050550">
    <property type="entry name" value="SEC23_SEC24_subfamily"/>
</dbReference>
<dbReference type="Gene3D" id="1.20.120.730">
    <property type="entry name" value="Sec23/Sec24 helical domain"/>
    <property type="match status" value="1"/>
</dbReference>
<dbReference type="AlphaFoldDB" id="M1C556"/>
<dbReference type="InParanoid" id="M1C556"/>
<dbReference type="PaxDb" id="4113-PGSC0003DMT400060055"/>
<dbReference type="PANTHER" id="PTHR13803:SF4">
    <property type="entry name" value="SECRETORY 24CD, ISOFORM C"/>
    <property type="match status" value="1"/>
</dbReference>